<reference evidence="2" key="1">
    <citation type="submission" date="2020-05" db="EMBL/GenBank/DDBJ databases">
        <authorList>
            <person name="Chiriac C."/>
            <person name="Salcher M."/>
            <person name="Ghai R."/>
            <person name="Kavagutti S V."/>
        </authorList>
    </citation>
    <scope>NUCLEOTIDE SEQUENCE</scope>
</reference>
<accession>A0A6J7S3J9</accession>
<evidence type="ECO:0000313" key="2">
    <source>
        <dbReference type="EMBL" id="CAB5035422.1"/>
    </source>
</evidence>
<dbReference type="PANTHER" id="PTHR43546">
    <property type="entry name" value="UPF0173 METAL-DEPENDENT HYDROLASE MJ1163-RELATED"/>
    <property type="match status" value="1"/>
</dbReference>
<proteinExistence type="predicted"/>
<sequence length="253" mass="27321">MLSGASVSFLGHSTVVIEDSGVRLLTDPLLRGRIGHLRRHGAPVTEPGWSALDGVLISHLHHDHFDRRSLELLDRSTRIVVPAGGGKLIGDLGFSSVEEVVAGDRVSFGAVSVLVVHAEHEGGRGSRSTHLAQPVGYVTEATRRIYFAGDTDIFDSMRQIGEPAVDLALIPVWGWGPTLGPGHLDPRSAADALELVGADVAVPIHWGTLYPFGLERLRPRALSDPPHLFKSYVAELLPQCDVRILQPGERTEI</sequence>
<dbReference type="InterPro" id="IPR050114">
    <property type="entry name" value="UPF0173_UPF0282_UlaG_hydrolase"/>
</dbReference>
<protein>
    <submittedName>
        <fullName evidence="2">Unannotated protein</fullName>
    </submittedName>
</protein>
<dbReference type="SUPFAM" id="SSF56281">
    <property type="entry name" value="Metallo-hydrolase/oxidoreductase"/>
    <property type="match status" value="1"/>
</dbReference>
<gene>
    <name evidence="2" type="ORF">UFOPK4175_00800</name>
</gene>
<organism evidence="2">
    <name type="scientific">freshwater metagenome</name>
    <dbReference type="NCBI Taxonomy" id="449393"/>
    <lineage>
        <taxon>unclassified sequences</taxon>
        <taxon>metagenomes</taxon>
        <taxon>ecological metagenomes</taxon>
    </lineage>
</organism>
<dbReference type="InterPro" id="IPR001279">
    <property type="entry name" value="Metallo-B-lactamas"/>
</dbReference>
<dbReference type="EMBL" id="CAFBPX010000133">
    <property type="protein sequence ID" value="CAB5035422.1"/>
    <property type="molecule type" value="Genomic_DNA"/>
</dbReference>
<dbReference type="Pfam" id="PF12706">
    <property type="entry name" value="Lactamase_B_2"/>
    <property type="match status" value="1"/>
</dbReference>
<dbReference type="Gene3D" id="3.60.15.10">
    <property type="entry name" value="Ribonuclease Z/Hydroxyacylglutathione hydrolase-like"/>
    <property type="match status" value="1"/>
</dbReference>
<dbReference type="PANTHER" id="PTHR43546:SF3">
    <property type="entry name" value="UPF0173 METAL-DEPENDENT HYDROLASE MJ1163"/>
    <property type="match status" value="1"/>
</dbReference>
<name>A0A6J7S3J9_9ZZZZ</name>
<feature type="domain" description="Metallo-beta-lactamase" evidence="1">
    <location>
        <begin position="23"/>
        <end position="206"/>
    </location>
</feature>
<evidence type="ECO:0000259" key="1">
    <source>
        <dbReference type="Pfam" id="PF12706"/>
    </source>
</evidence>
<dbReference type="InterPro" id="IPR036866">
    <property type="entry name" value="RibonucZ/Hydroxyglut_hydro"/>
</dbReference>
<dbReference type="AlphaFoldDB" id="A0A6J7S3J9"/>